<dbReference type="PANTHER" id="PTHR24421:SF59">
    <property type="entry name" value="OXYGEN SENSOR HISTIDINE KINASE NREB"/>
    <property type="match status" value="1"/>
</dbReference>
<dbReference type="Gene3D" id="3.30.450.20">
    <property type="entry name" value="PAS domain"/>
    <property type="match status" value="2"/>
</dbReference>
<evidence type="ECO:0000259" key="5">
    <source>
        <dbReference type="PROSITE" id="PS50112"/>
    </source>
</evidence>
<proteinExistence type="predicted"/>
<dbReference type="Pfam" id="PF13426">
    <property type="entry name" value="PAS_9"/>
    <property type="match status" value="1"/>
</dbReference>
<evidence type="ECO:0000256" key="2">
    <source>
        <dbReference type="ARBA" id="ARBA00022777"/>
    </source>
</evidence>
<dbReference type="SMART" id="SM00091">
    <property type="entry name" value="PAS"/>
    <property type="match status" value="2"/>
</dbReference>
<dbReference type="InterPro" id="IPR050482">
    <property type="entry name" value="Sensor_HK_TwoCompSys"/>
</dbReference>
<dbReference type="GO" id="GO:0016020">
    <property type="term" value="C:membrane"/>
    <property type="evidence" value="ECO:0007669"/>
    <property type="project" value="InterPro"/>
</dbReference>
<dbReference type="InterPro" id="IPR003594">
    <property type="entry name" value="HATPase_dom"/>
</dbReference>
<dbReference type="GO" id="GO:0046983">
    <property type="term" value="F:protein dimerization activity"/>
    <property type="evidence" value="ECO:0007669"/>
    <property type="project" value="InterPro"/>
</dbReference>
<dbReference type="SUPFAM" id="SSF55785">
    <property type="entry name" value="PYP-like sensor domain (PAS domain)"/>
    <property type="match status" value="2"/>
</dbReference>
<evidence type="ECO:0000259" key="4">
    <source>
        <dbReference type="PROSITE" id="PS50109"/>
    </source>
</evidence>
<dbReference type="Pfam" id="PF07730">
    <property type="entry name" value="HisKA_3"/>
    <property type="match status" value="1"/>
</dbReference>
<dbReference type="GO" id="GO:0006355">
    <property type="term" value="P:regulation of DNA-templated transcription"/>
    <property type="evidence" value="ECO:0007669"/>
    <property type="project" value="InterPro"/>
</dbReference>
<dbReference type="InterPro" id="IPR011712">
    <property type="entry name" value="Sig_transdc_His_kin_sub3_dim/P"/>
</dbReference>
<dbReference type="InterPro" id="IPR013767">
    <property type="entry name" value="PAS_fold"/>
</dbReference>
<dbReference type="GO" id="GO:0000155">
    <property type="term" value="F:phosphorelay sensor kinase activity"/>
    <property type="evidence" value="ECO:0007669"/>
    <property type="project" value="InterPro"/>
</dbReference>
<name>A0A7V4WWK1_CALAY</name>
<feature type="domain" description="PAS" evidence="5">
    <location>
        <begin position="13"/>
        <end position="83"/>
    </location>
</feature>
<accession>A0A7V4WWK1</accession>
<sequence>MTLVSSALTALESEVLFRRLWEISGDGMRLTDKDGTIIIVNDAFCKIVERSRSELEGQPFCIAYHPSLREEFLRDYQHNFEHDIIESQGERERLMWNSKKKWLAFANSYLQIPGSGKFLLSVIKDITQRKKAELQLAKSEQRYRLLFNNANDAVLVNFLDPGQRLGAFIEVNDIACRRLLYSREELLKQNPYHLVPEKLHKKIQKIVSQLMQSRHVIFELPFFSRDHRLIPMEVSSHLFEFNNRPAVLSILRDITERKRHEQELKLRRDQLRNLASRLQFIREEERKMIAREIHDELGQVLSVLKIQVALLANRLRPDQDDLKERTTSIGKLIDQTVETVQRISAKLRPGILDELGLVAAIQWQAEDFQKQTGIFCKYSLPEEEIDLTPEQATAVFRIFQEALTNVARHAQAEKVSIFLRRRNHHLVLEITDNGSGISEAQINDSQSLGLLGMRERALLMGGEVKIHGVRGKGTNVKVTIPLEATDTTL</sequence>
<dbReference type="InterPro" id="IPR035965">
    <property type="entry name" value="PAS-like_dom_sf"/>
</dbReference>
<organism evidence="6">
    <name type="scientific">Caldithrix abyssi</name>
    <dbReference type="NCBI Taxonomy" id="187145"/>
    <lineage>
        <taxon>Bacteria</taxon>
        <taxon>Pseudomonadati</taxon>
        <taxon>Calditrichota</taxon>
        <taxon>Calditrichia</taxon>
        <taxon>Calditrichales</taxon>
        <taxon>Calditrichaceae</taxon>
        <taxon>Caldithrix</taxon>
    </lineage>
</organism>
<dbReference type="CDD" id="cd00130">
    <property type="entry name" value="PAS"/>
    <property type="match status" value="2"/>
</dbReference>
<dbReference type="NCBIfam" id="TIGR00229">
    <property type="entry name" value="sensory_box"/>
    <property type="match status" value="2"/>
</dbReference>
<evidence type="ECO:0000313" key="6">
    <source>
        <dbReference type="EMBL" id="HGY57290.1"/>
    </source>
</evidence>
<dbReference type="InterPro" id="IPR036890">
    <property type="entry name" value="HATPase_C_sf"/>
</dbReference>
<reference evidence="6" key="1">
    <citation type="journal article" date="2020" name="mSystems">
        <title>Genome- and Community-Level Interaction Insights into Carbon Utilization and Element Cycling Functions of Hydrothermarchaeota in Hydrothermal Sediment.</title>
        <authorList>
            <person name="Zhou Z."/>
            <person name="Liu Y."/>
            <person name="Xu W."/>
            <person name="Pan J."/>
            <person name="Luo Z.H."/>
            <person name="Li M."/>
        </authorList>
    </citation>
    <scope>NUCLEOTIDE SEQUENCE [LARGE SCALE GENOMIC DNA]</scope>
    <source>
        <strain evidence="6">HyVt-577</strain>
    </source>
</reference>
<dbReference type="Pfam" id="PF00989">
    <property type="entry name" value="PAS"/>
    <property type="match status" value="1"/>
</dbReference>
<dbReference type="PROSITE" id="PS50112">
    <property type="entry name" value="PAS"/>
    <property type="match status" value="1"/>
</dbReference>
<keyword evidence="1" id="KW-0808">Transferase</keyword>
<feature type="domain" description="Histidine kinase" evidence="4">
    <location>
        <begin position="288"/>
        <end position="484"/>
    </location>
</feature>
<dbReference type="InterPro" id="IPR000014">
    <property type="entry name" value="PAS"/>
</dbReference>
<dbReference type="AlphaFoldDB" id="A0A7V4WWK1"/>
<dbReference type="PANTHER" id="PTHR24421">
    <property type="entry name" value="NITRATE/NITRITE SENSOR PROTEIN NARX-RELATED"/>
    <property type="match status" value="1"/>
</dbReference>
<dbReference type="Gene3D" id="3.30.565.10">
    <property type="entry name" value="Histidine kinase-like ATPase, C-terminal domain"/>
    <property type="match status" value="1"/>
</dbReference>
<dbReference type="CDD" id="cd16917">
    <property type="entry name" value="HATPase_UhpB-NarQ-NarX-like"/>
    <property type="match status" value="1"/>
</dbReference>
<dbReference type="Proteomes" id="UP000885779">
    <property type="component" value="Unassembled WGS sequence"/>
</dbReference>
<gene>
    <name evidence="6" type="ORF">ENK44_16400</name>
</gene>
<dbReference type="PROSITE" id="PS50109">
    <property type="entry name" value="HIS_KIN"/>
    <property type="match status" value="1"/>
</dbReference>
<dbReference type="EMBL" id="DRQG01000151">
    <property type="protein sequence ID" value="HGY57290.1"/>
    <property type="molecule type" value="Genomic_DNA"/>
</dbReference>
<dbReference type="Gene3D" id="1.20.5.1930">
    <property type="match status" value="1"/>
</dbReference>
<dbReference type="InterPro" id="IPR005467">
    <property type="entry name" value="His_kinase_dom"/>
</dbReference>
<dbReference type="SUPFAM" id="SSF55874">
    <property type="entry name" value="ATPase domain of HSP90 chaperone/DNA topoisomerase II/histidine kinase"/>
    <property type="match status" value="1"/>
</dbReference>
<evidence type="ECO:0000256" key="1">
    <source>
        <dbReference type="ARBA" id="ARBA00022679"/>
    </source>
</evidence>
<evidence type="ECO:0000256" key="3">
    <source>
        <dbReference type="ARBA" id="ARBA00023012"/>
    </source>
</evidence>
<keyword evidence="3" id="KW-0902">Two-component regulatory system</keyword>
<protein>
    <submittedName>
        <fullName evidence="6">PAS domain-containing sensor histidine kinase</fullName>
    </submittedName>
</protein>
<dbReference type="Pfam" id="PF02518">
    <property type="entry name" value="HATPase_c"/>
    <property type="match status" value="1"/>
</dbReference>
<keyword evidence="2 6" id="KW-0418">Kinase</keyword>
<dbReference type="SMART" id="SM00387">
    <property type="entry name" value="HATPase_c"/>
    <property type="match status" value="1"/>
</dbReference>
<comment type="caution">
    <text evidence="6">The sequence shown here is derived from an EMBL/GenBank/DDBJ whole genome shotgun (WGS) entry which is preliminary data.</text>
</comment>